<dbReference type="CDD" id="cd06224">
    <property type="entry name" value="REM"/>
    <property type="match status" value="1"/>
</dbReference>
<dbReference type="PROSITE" id="PS50009">
    <property type="entry name" value="RASGEF_CAT"/>
    <property type="match status" value="1"/>
</dbReference>
<dbReference type="PROSITE" id="PS50245">
    <property type="entry name" value="CAP_GLY_2"/>
    <property type="match status" value="1"/>
</dbReference>
<evidence type="ECO:0000256" key="3">
    <source>
        <dbReference type="SAM" id="Coils"/>
    </source>
</evidence>
<proteinExistence type="predicted"/>
<gene>
    <name evidence="8" type="ORF">M0812_21413</name>
</gene>
<evidence type="ECO:0000313" key="9">
    <source>
        <dbReference type="Proteomes" id="UP001146793"/>
    </source>
</evidence>
<dbReference type="Pfam" id="PF00617">
    <property type="entry name" value="RasGEF"/>
    <property type="match status" value="1"/>
</dbReference>
<feature type="domain" description="Ras-GEF" evidence="5">
    <location>
        <begin position="733"/>
        <end position="964"/>
    </location>
</feature>
<dbReference type="PROSITE" id="PS50212">
    <property type="entry name" value="RASGEF_NTER"/>
    <property type="match status" value="1"/>
</dbReference>
<dbReference type="CDD" id="cd00155">
    <property type="entry name" value="RasGEF"/>
    <property type="match status" value="1"/>
</dbReference>
<evidence type="ECO:0000313" key="8">
    <source>
        <dbReference type="EMBL" id="KAJ3432472.1"/>
    </source>
</evidence>
<sequence length="974" mass="113844">MDLSLKLESVIQVFGLEGKVKFIGKTQFSPGEWVGVELDTKNGRNNGSVQGVKYFECQEGHGVFVRPSQVVNQETKNFHEKQVRNQFKVSQKLSGHSQFVEKLIHERNFLLGKIERLKKYLNEQSTNTNEVENEEEKEQEEEKEKEKEEEKKEKEEEELPNLEDLPLDTENLPQPDLNELPTISDLPDLPPNSEKEKDESESGNEKDESEEDESEDEELNQSISDLKKKIQEQLIQHNNLLEEQQNLENNIEQRKKVVGFRNLEHYQQILELIRTKTGESKIKYGKETQVVNQIEIEKEKLIQETKKERSRVEKIASKLKKILNRRAEDVIKIEKQRQKILRHLARTDTIPYESVKEFQEKIKNLKADLKRTRKKILDIQTGKSEKEILIDSILKPDDEIDKSEWKLKTLLRYPEITELKTRINPMDRMIQFSKLYGSTKNYINYSLSKEAIVKSIIQYFSFERKEDIVEYLENNTSISTDVLELNDNRLLTLIKSSLRDTQRIFDLTIYESPKPNTTKEEQLFLVEELVTDLGLSLKIKNDVNIWLEKEDSEDNIRFDKESLAESGMTKKKILHTLACANLNKLIERLSWDQATDHDYVRCFLMTFSGFLKPEHLLEKLIQRYHVPLRWGNFDEKKRNSKKNLIQLRVGTVLSSWIKTAKVFDPRLLSDLEAFVTNEIVRDHEKIGVQLSETIKKFKLGLDQDTIENFKTSPPEPKRPKHLFSPKFRLEYVDELEFARQLTIYVSALFRKIQPEELVTQAWSKTKLKHKAKNVLYLIKKFNDLVGYIETQIVIPDTVRGRAKKLSKFIRIGEHLLELNNFDSVMATVAAISSSSITRLKWTATEVSKSLWNKFDDLEEITSSDNGFGVYRETLENAQLPALPYLGMFLTDLTFISDGTPDKIDGLINFSKRKLLFRTIEKITNFQLEGYNLIPIYQIQKLFDTSLNIKGDIDMYQISLLREPRKAPKSSIKWK</sequence>
<organism evidence="8 9">
    <name type="scientific">Anaeramoeba flamelloides</name>
    <dbReference type="NCBI Taxonomy" id="1746091"/>
    <lineage>
        <taxon>Eukaryota</taxon>
        <taxon>Metamonada</taxon>
        <taxon>Anaeramoebidae</taxon>
        <taxon>Anaeramoeba</taxon>
    </lineage>
</organism>
<dbReference type="GO" id="GO:0005085">
    <property type="term" value="F:guanyl-nucleotide exchange factor activity"/>
    <property type="evidence" value="ECO:0007669"/>
    <property type="project" value="UniProtKB-KW"/>
</dbReference>
<dbReference type="InterPro" id="IPR001895">
    <property type="entry name" value="RASGEF_cat_dom"/>
</dbReference>
<evidence type="ECO:0000256" key="2">
    <source>
        <dbReference type="PROSITE-ProRule" id="PRU00168"/>
    </source>
</evidence>
<feature type="region of interest" description="Disordered" evidence="4">
    <location>
        <begin position="125"/>
        <end position="222"/>
    </location>
</feature>
<name>A0AAV7YUQ8_9EUKA</name>
<dbReference type="SUPFAM" id="SSF74924">
    <property type="entry name" value="Cap-Gly domain"/>
    <property type="match status" value="1"/>
</dbReference>
<dbReference type="Pfam" id="PF00618">
    <property type="entry name" value="RasGEF_N"/>
    <property type="match status" value="1"/>
</dbReference>
<dbReference type="InterPro" id="IPR023578">
    <property type="entry name" value="Ras_GEF_dom_sf"/>
</dbReference>
<protein>
    <submittedName>
        <fullName evidence="8">Ras guanine nucleotide exchange factor a</fullName>
    </submittedName>
</protein>
<evidence type="ECO:0000259" key="7">
    <source>
        <dbReference type="PROSITE" id="PS50245"/>
    </source>
</evidence>
<dbReference type="InterPro" id="IPR000938">
    <property type="entry name" value="CAP-Gly_domain"/>
</dbReference>
<dbReference type="PANTHER" id="PTHR23113">
    <property type="entry name" value="GUANINE NUCLEOTIDE EXCHANGE FACTOR"/>
    <property type="match status" value="1"/>
</dbReference>
<dbReference type="GO" id="GO:0005886">
    <property type="term" value="C:plasma membrane"/>
    <property type="evidence" value="ECO:0007669"/>
    <property type="project" value="TreeGrafter"/>
</dbReference>
<dbReference type="EMBL" id="JANTQA010000047">
    <property type="protein sequence ID" value="KAJ3432472.1"/>
    <property type="molecule type" value="Genomic_DNA"/>
</dbReference>
<feature type="compositionally biased region" description="Acidic residues" evidence="4">
    <location>
        <begin position="207"/>
        <end position="219"/>
    </location>
</feature>
<feature type="compositionally biased region" description="Basic and acidic residues" evidence="4">
    <location>
        <begin position="193"/>
        <end position="206"/>
    </location>
</feature>
<evidence type="ECO:0000259" key="6">
    <source>
        <dbReference type="PROSITE" id="PS50212"/>
    </source>
</evidence>
<reference evidence="8" key="1">
    <citation type="submission" date="2022-08" db="EMBL/GenBank/DDBJ databases">
        <title>Novel sulphate-reducing endosymbionts in the free-living metamonad Anaeramoeba.</title>
        <authorList>
            <person name="Jerlstrom-Hultqvist J."/>
            <person name="Cepicka I."/>
            <person name="Gallot-Lavallee L."/>
            <person name="Salas-Leiva D."/>
            <person name="Curtis B.A."/>
            <person name="Zahonova K."/>
            <person name="Pipaliya S."/>
            <person name="Dacks J."/>
            <person name="Roger A.J."/>
        </authorList>
    </citation>
    <scope>NUCLEOTIDE SEQUENCE</scope>
    <source>
        <strain evidence="8">Busselton2</strain>
    </source>
</reference>
<dbReference type="InterPro" id="IPR000651">
    <property type="entry name" value="Ras-like_Gua-exchang_fac_N"/>
</dbReference>
<feature type="compositionally biased region" description="Basic and acidic residues" evidence="4">
    <location>
        <begin position="140"/>
        <end position="154"/>
    </location>
</feature>
<dbReference type="InterPro" id="IPR036859">
    <property type="entry name" value="CAP-Gly_dom_sf"/>
</dbReference>
<dbReference type="SMART" id="SM01052">
    <property type="entry name" value="CAP_GLY"/>
    <property type="match status" value="1"/>
</dbReference>
<dbReference type="Proteomes" id="UP001146793">
    <property type="component" value="Unassembled WGS sequence"/>
</dbReference>
<keyword evidence="1 2" id="KW-0344">Guanine-nucleotide releasing factor</keyword>
<dbReference type="SMART" id="SM00147">
    <property type="entry name" value="RasGEF"/>
    <property type="match status" value="1"/>
</dbReference>
<dbReference type="Gene3D" id="1.20.870.10">
    <property type="entry name" value="Son of sevenless (SoS) protein Chain: S domain 1"/>
    <property type="match status" value="1"/>
</dbReference>
<evidence type="ECO:0000256" key="4">
    <source>
        <dbReference type="SAM" id="MobiDB-lite"/>
    </source>
</evidence>
<accession>A0AAV7YUQ8</accession>
<dbReference type="PANTHER" id="PTHR23113:SF366">
    <property type="entry name" value="RAS GUANINE NUCLEOTIDE EXCHANGE FACTOR R"/>
    <property type="match status" value="1"/>
</dbReference>
<dbReference type="Pfam" id="PF01302">
    <property type="entry name" value="CAP_GLY"/>
    <property type="match status" value="1"/>
</dbReference>
<dbReference type="Gene3D" id="2.30.30.190">
    <property type="entry name" value="CAP Gly-rich-like domain"/>
    <property type="match status" value="1"/>
</dbReference>
<feature type="domain" description="N-terminal Ras-GEF" evidence="6">
    <location>
        <begin position="573"/>
        <end position="705"/>
    </location>
</feature>
<dbReference type="SUPFAM" id="SSF48366">
    <property type="entry name" value="Ras GEF"/>
    <property type="match status" value="1"/>
</dbReference>
<dbReference type="SMART" id="SM00229">
    <property type="entry name" value="RasGEFN"/>
    <property type="match status" value="1"/>
</dbReference>
<dbReference type="GO" id="GO:0007265">
    <property type="term" value="P:Ras protein signal transduction"/>
    <property type="evidence" value="ECO:0007669"/>
    <property type="project" value="TreeGrafter"/>
</dbReference>
<dbReference type="AlphaFoldDB" id="A0AAV7YUQ8"/>
<keyword evidence="3" id="KW-0175">Coiled coil</keyword>
<dbReference type="InterPro" id="IPR008937">
    <property type="entry name" value="Ras-like_GEF"/>
</dbReference>
<feature type="compositionally biased region" description="Acidic residues" evidence="4">
    <location>
        <begin position="155"/>
        <end position="167"/>
    </location>
</feature>
<evidence type="ECO:0000256" key="1">
    <source>
        <dbReference type="ARBA" id="ARBA00022658"/>
    </source>
</evidence>
<evidence type="ECO:0000259" key="5">
    <source>
        <dbReference type="PROSITE" id="PS50009"/>
    </source>
</evidence>
<comment type="caution">
    <text evidence="8">The sequence shown here is derived from an EMBL/GenBank/DDBJ whole genome shotgun (WGS) entry which is preliminary data.</text>
</comment>
<feature type="coiled-coil region" evidence="3">
    <location>
        <begin position="291"/>
        <end position="322"/>
    </location>
</feature>
<dbReference type="InterPro" id="IPR036964">
    <property type="entry name" value="RASGEF_cat_dom_sf"/>
</dbReference>
<feature type="domain" description="CAP-Gly" evidence="7">
    <location>
        <begin position="24"/>
        <end position="66"/>
    </location>
</feature>
<dbReference type="Gene3D" id="1.10.840.10">
    <property type="entry name" value="Ras guanine-nucleotide exchange factors catalytic domain"/>
    <property type="match status" value="1"/>
</dbReference>